<evidence type="ECO:0000259" key="12">
    <source>
        <dbReference type="Pfam" id="PF07687"/>
    </source>
</evidence>
<accession>A0A1H9Y4I6</accession>
<evidence type="ECO:0000313" key="13">
    <source>
        <dbReference type="EMBL" id="SES63613.1"/>
    </source>
</evidence>
<comment type="subcellular location">
    <subcellularLocation>
        <location evidence="9">Cytoplasm</location>
    </subcellularLocation>
</comment>
<dbReference type="Proteomes" id="UP000199800">
    <property type="component" value="Unassembled WGS sequence"/>
</dbReference>
<comment type="function">
    <text evidence="9">Cleaves the N-terminal amino acid of tripeptides.</text>
</comment>
<dbReference type="Pfam" id="PF07687">
    <property type="entry name" value="M20_dimer"/>
    <property type="match status" value="1"/>
</dbReference>
<dbReference type="SUPFAM" id="SSF55031">
    <property type="entry name" value="Bacterial exopeptidase dimerisation domain"/>
    <property type="match status" value="1"/>
</dbReference>
<dbReference type="EC" id="3.4.11.4" evidence="9"/>
<dbReference type="PROSITE" id="PS00758">
    <property type="entry name" value="ARGE_DAPE_CPG2_1"/>
    <property type="match status" value="1"/>
</dbReference>
<dbReference type="InterPro" id="IPR036264">
    <property type="entry name" value="Bact_exopeptidase_dim_dom"/>
</dbReference>
<keyword evidence="6 9" id="KW-0378">Hydrolase</keyword>
<dbReference type="NCBIfam" id="NF009920">
    <property type="entry name" value="PRK13381.1"/>
    <property type="match status" value="1"/>
</dbReference>
<evidence type="ECO:0000256" key="8">
    <source>
        <dbReference type="ARBA" id="ARBA00023049"/>
    </source>
</evidence>
<evidence type="ECO:0000256" key="11">
    <source>
        <dbReference type="PIRSR" id="PIRSR037215-2"/>
    </source>
</evidence>
<dbReference type="RefSeq" id="WP_092474958.1">
    <property type="nucleotide sequence ID" value="NZ_FOHN01000001.1"/>
</dbReference>
<evidence type="ECO:0000256" key="10">
    <source>
        <dbReference type="PIRSR" id="PIRSR037215-1"/>
    </source>
</evidence>
<dbReference type="GO" id="GO:0005829">
    <property type="term" value="C:cytosol"/>
    <property type="evidence" value="ECO:0007669"/>
    <property type="project" value="TreeGrafter"/>
</dbReference>
<sequence length="407" mass="45678">MVSVLERFLSYVVMDTESVDEVKRFPSSEKQKLLGEKLAGELKELGIADACMDEYGYVFASIPANTERSLKTIGFIAHMDTAPAMSGKNVNPRIVKEYDGTDIILNEERNIVLSPADDQELLKYKGKDLIVTDGLTLLGADDKAGISEIMAMAQYFMEHKEIEHGEIKIAFTPDEEVGRGMDFFDVKKFGADFAYTVDGGALGEIEYENFNAAGAKVIIQGSSIHPGSAKNRMKNAVLLGMEFQQMLPVNERPEYTEHYEGFYLLNSIHGDVEQAVLDYIIRDHSKEQFEQKKVRFQKVAGYLNDIYGEDTFRVEMKDSYYNMKEKIEPHMHLINNAKKAMEAIGVVPNVVPIRGGTDGARLSFMGIPCPNLCAGGHNFHGKYEYICVQSMEKIVELLIKIVEIYAE</sequence>
<dbReference type="Gene3D" id="3.30.70.360">
    <property type="match status" value="1"/>
</dbReference>
<evidence type="ECO:0000256" key="3">
    <source>
        <dbReference type="ARBA" id="ARBA00022438"/>
    </source>
</evidence>
<gene>
    <name evidence="9" type="primary">pepT</name>
    <name evidence="13" type="ORF">SAMN04487772_101126</name>
</gene>
<proteinExistence type="inferred from homology"/>
<dbReference type="GO" id="GO:0008270">
    <property type="term" value="F:zinc ion binding"/>
    <property type="evidence" value="ECO:0007669"/>
    <property type="project" value="UniProtKB-UniRule"/>
</dbReference>
<evidence type="ECO:0000256" key="4">
    <source>
        <dbReference type="ARBA" id="ARBA00022670"/>
    </source>
</evidence>
<dbReference type="PANTHER" id="PTHR42994:SF1">
    <property type="entry name" value="PEPTIDASE T"/>
    <property type="match status" value="1"/>
</dbReference>
<feature type="binding site" evidence="9 11">
    <location>
        <position position="198"/>
    </location>
    <ligand>
        <name>Zn(2+)</name>
        <dbReference type="ChEBI" id="CHEBI:29105"/>
        <label>1</label>
    </ligand>
</feature>
<comment type="cofactor">
    <cofactor evidence="9 11">
        <name>Zn(2+)</name>
        <dbReference type="ChEBI" id="CHEBI:29105"/>
    </cofactor>
    <text evidence="9 11">Binds 2 Zn(2+) ions per subunit.</text>
</comment>
<comment type="similarity">
    <text evidence="2 9">Belongs to the peptidase M20B family.</text>
</comment>
<evidence type="ECO:0000256" key="6">
    <source>
        <dbReference type="ARBA" id="ARBA00022801"/>
    </source>
</evidence>
<dbReference type="HAMAP" id="MF_00550">
    <property type="entry name" value="Aminopeptidase_M20"/>
    <property type="match status" value="1"/>
</dbReference>
<dbReference type="OrthoDB" id="9804934at2"/>
<dbReference type="InterPro" id="IPR011650">
    <property type="entry name" value="Peptidase_M20_dimer"/>
</dbReference>
<dbReference type="SUPFAM" id="SSF53187">
    <property type="entry name" value="Zn-dependent exopeptidases"/>
    <property type="match status" value="1"/>
</dbReference>
<feature type="binding site" evidence="9 11">
    <location>
        <position position="141"/>
    </location>
    <ligand>
        <name>Zn(2+)</name>
        <dbReference type="ChEBI" id="CHEBI:29105"/>
        <label>1</label>
    </ligand>
</feature>
<dbReference type="GO" id="GO:0008237">
    <property type="term" value="F:metallopeptidase activity"/>
    <property type="evidence" value="ECO:0007669"/>
    <property type="project" value="UniProtKB-KW"/>
</dbReference>
<comment type="catalytic activity">
    <reaction evidence="1 9">
        <text>Release of the N-terminal residue from a tripeptide.</text>
        <dbReference type="EC" id="3.4.11.4"/>
    </reaction>
</comment>
<dbReference type="Gene3D" id="3.40.630.10">
    <property type="entry name" value="Zn peptidases"/>
    <property type="match status" value="1"/>
</dbReference>
<evidence type="ECO:0000313" key="14">
    <source>
        <dbReference type="Proteomes" id="UP000199800"/>
    </source>
</evidence>
<feature type="active site" description="Proton acceptor" evidence="9 10">
    <location>
        <position position="175"/>
    </location>
</feature>
<dbReference type="EMBL" id="FOHN01000001">
    <property type="protein sequence ID" value="SES63613.1"/>
    <property type="molecule type" value="Genomic_DNA"/>
</dbReference>
<dbReference type="NCBIfam" id="NF003976">
    <property type="entry name" value="PRK05469.1"/>
    <property type="match status" value="1"/>
</dbReference>
<dbReference type="PANTHER" id="PTHR42994">
    <property type="entry name" value="PEPTIDASE T"/>
    <property type="match status" value="1"/>
</dbReference>
<keyword evidence="14" id="KW-1185">Reference proteome</keyword>
<dbReference type="PIRSF" id="PIRSF037215">
    <property type="entry name" value="Peptidase_M20B"/>
    <property type="match status" value="1"/>
</dbReference>
<dbReference type="AlphaFoldDB" id="A0A1H9Y4I6"/>
<keyword evidence="8 9" id="KW-0482">Metalloprotease</keyword>
<evidence type="ECO:0000256" key="1">
    <source>
        <dbReference type="ARBA" id="ARBA00000870"/>
    </source>
</evidence>
<keyword evidence="9" id="KW-0963">Cytoplasm</keyword>
<evidence type="ECO:0000256" key="7">
    <source>
        <dbReference type="ARBA" id="ARBA00022833"/>
    </source>
</evidence>
<evidence type="ECO:0000256" key="9">
    <source>
        <dbReference type="HAMAP-Rule" id="MF_00550"/>
    </source>
</evidence>
<dbReference type="GO" id="GO:0045148">
    <property type="term" value="F:tripeptide aminopeptidase activity"/>
    <property type="evidence" value="ECO:0007669"/>
    <property type="project" value="UniProtKB-UniRule"/>
</dbReference>
<dbReference type="Pfam" id="PF01546">
    <property type="entry name" value="Peptidase_M20"/>
    <property type="match status" value="1"/>
</dbReference>
<keyword evidence="5 9" id="KW-0479">Metal-binding</keyword>
<evidence type="ECO:0000256" key="5">
    <source>
        <dbReference type="ARBA" id="ARBA00022723"/>
    </source>
</evidence>
<feature type="binding site" evidence="9 11">
    <location>
        <position position="78"/>
    </location>
    <ligand>
        <name>Zn(2+)</name>
        <dbReference type="ChEBI" id="CHEBI:29105"/>
        <label>1</label>
    </ligand>
</feature>
<feature type="binding site" evidence="9 11">
    <location>
        <position position="141"/>
    </location>
    <ligand>
        <name>Zn(2+)</name>
        <dbReference type="ChEBI" id="CHEBI:29105"/>
        <label>2</label>
    </ligand>
</feature>
<name>A0A1H9Y4I6_9FIRM</name>
<dbReference type="InterPro" id="IPR002933">
    <property type="entry name" value="Peptidase_M20"/>
</dbReference>
<dbReference type="InterPro" id="IPR010161">
    <property type="entry name" value="Peptidase_M20B"/>
</dbReference>
<keyword evidence="7 9" id="KW-0862">Zinc</keyword>
<dbReference type="CDD" id="cd03892">
    <property type="entry name" value="M20_peptT"/>
    <property type="match status" value="1"/>
</dbReference>
<organism evidence="13 14">
    <name type="scientific">[Clostridium] polysaccharolyticum</name>
    <dbReference type="NCBI Taxonomy" id="29364"/>
    <lineage>
        <taxon>Bacteria</taxon>
        <taxon>Bacillati</taxon>
        <taxon>Bacillota</taxon>
        <taxon>Clostridia</taxon>
        <taxon>Lachnospirales</taxon>
        <taxon>Lachnospiraceae</taxon>
    </lineage>
</organism>
<dbReference type="STRING" id="29364.SAMN04487772_101126"/>
<protein>
    <recommendedName>
        <fullName evidence="9">Peptidase T</fullName>
        <ecNumber evidence="9">3.4.11.4</ecNumber>
    </recommendedName>
    <alternativeName>
        <fullName evidence="9">Aminotripeptidase</fullName>
        <shortName evidence="9">Tripeptidase</shortName>
    </alternativeName>
    <alternativeName>
        <fullName evidence="9">Tripeptide aminopeptidase</fullName>
    </alternativeName>
</protein>
<dbReference type="PROSITE" id="PS00759">
    <property type="entry name" value="ARGE_DAPE_CPG2_2"/>
    <property type="match status" value="1"/>
</dbReference>
<keyword evidence="4 9" id="KW-0645">Protease</keyword>
<dbReference type="InterPro" id="IPR001261">
    <property type="entry name" value="ArgE/DapE_CS"/>
</dbReference>
<reference evidence="13 14" key="1">
    <citation type="submission" date="2016-10" db="EMBL/GenBank/DDBJ databases">
        <authorList>
            <person name="de Groot N.N."/>
        </authorList>
    </citation>
    <scope>NUCLEOTIDE SEQUENCE [LARGE SCALE GENOMIC DNA]</scope>
    <source>
        <strain evidence="13 14">DSM 1801</strain>
    </source>
</reference>
<feature type="binding site" evidence="9 11">
    <location>
        <position position="176"/>
    </location>
    <ligand>
        <name>Zn(2+)</name>
        <dbReference type="ChEBI" id="CHEBI:29105"/>
        <label>2</label>
    </ligand>
</feature>
<keyword evidence="3 9" id="KW-0031">Aminopeptidase</keyword>
<feature type="binding site" evidence="9 11">
    <location>
        <position position="380"/>
    </location>
    <ligand>
        <name>Zn(2+)</name>
        <dbReference type="ChEBI" id="CHEBI:29105"/>
        <label>2</label>
    </ligand>
</feature>
<evidence type="ECO:0000256" key="2">
    <source>
        <dbReference type="ARBA" id="ARBA00009692"/>
    </source>
</evidence>
<feature type="active site" evidence="9 10">
    <location>
        <position position="80"/>
    </location>
</feature>
<dbReference type="GO" id="GO:0006508">
    <property type="term" value="P:proteolysis"/>
    <property type="evidence" value="ECO:0007669"/>
    <property type="project" value="UniProtKB-UniRule"/>
</dbReference>
<dbReference type="GO" id="GO:0043171">
    <property type="term" value="P:peptide catabolic process"/>
    <property type="evidence" value="ECO:0007669"/>
    <property type="project" value="UniProtKB-UniRule"/>
</dbReference>
<dbReference type="NCBIfam" id="TIGR01882">
    <property type="entry name" value="peptidase-T"/>
    <property type="match status" value="1"/>
</dbReference>
<feature type="domain" description="Peptidase M20 dimerisation" evidence="12">
    <location>
        <begin position="207"/>
        <end position="308"/>
    </location>
</feature>